<reference evidence="1 2" key="1">
    <citation type="journal article" date="2021" name="Commun. Biol.">
        <title>Genomic insights into the host specific adaptation of the Pneumocystis genus.</title>
        <authorList>
            <person name="Cisse O.H."/>
            <person name="Ma L."/>
            <person name="Dekker J.P."/>
            <person name="Khil P.P."/>
            <person name="Youn J.-H."/>
            <person name="Brenchley J.M."/>
            <person name="Blair R."/>
            <person name="Pahar B."/>
            <person name="Chabe M."/>
            <person name="Van Rompay K.K.A."/>
            <person name="Keesler R."/>
            <person name="Sukura A."/>
            <person name="Hirsch V."/>
            <person name="Kutty G."/>
            <person name="Liu Y."/>
            <person name="Peng L."/>
            <person name="Chen J."/>
            <person name="Song J."/>
            <person name="Weissenbacher-Lang C."/>
            <person name="Xu J."/>
            <person name="Upham N.S."/>
            <person name="Stajich J.E."/>
            <person name="Cuomo C.A."/>
            <person name="Cushion M.T."/>
            <person name="Kovacs J.A."/>
        </authorList>
    </citation>
    <scope>NUCLEOTIDE SEQUENCE [LARGE SCALE GENOMIC DNA]</scope>
    <source>
        <strain evidence="1 2">RABM</strain>
    </source>
</reference>
<evidence type="ECO:0000313" key="1">
    <source>
        <dbReference type="EMBL" id="KAG4305803.1"/>
    </source>
</evidence>
<accession>A0ACB7CDZ8</accession>
<keyword evidence="2" id="KW-1185">Reference proteome</keyword>
<organism evidence="1 2">
    <name type="scientific">Pneumocystis oryctolagi</name>
    <dbReference type="NCBI Taxonomy" id="42067"/>
    <lineage>
        <taxon>Eukaryota</taxon>
        <taxon>Fungi</taxon>
        <taxon>Dikarya</taxon>
        <taxon>Ascomycota</taxon>
        <taxon>Taphrinomycotina</taxon>
        <taxon>Pneumocystomycetes</taxon>
        <taxon>Pneumocystaceae</taxon>
        <taxon>Pneumocystis</taxon>
    </lineage>
</organism>
<gene>
    <name evidence="1" type="ORF">PORY_000713</name>
</gene>
<evidence type="ECO:0000313" key="2">
    <source>
        <dbReference type="Proteomes" id="UP000768646"/>
    </source>
</evidence>
<dbReference type="EMBL" id="JABTEG010000002">
    <property type="protein sequence ID" value="KAG4305803.1"/>
    <property type="molecule type" value="Genomic_DNA"/>
</dbReference>
<name>A0ACB7CDZ8_9ASCO</name>
<proteinExistence type="predicted"/>
<comment type="caution">
    <text evidence="1">The sequence shown here is derived from an EMBL/GenBank/DDBJ whole genome shotgun (WGS) entry which is preliminary data.</text>
</comment>
<sequence>MDSVLFTHFQNKLYDSFVSTIKAVSIFRSYDVDFYRSLDPYFASSLTSCNRRLLDLINFLIQLVSYGKFGKIEDHEDLDCIWLDIVDAVDFLFEKADMFLNEFKELIKQSDYKINDDALKDTKVIKKKKKLAYKFVHAENILRPQLRFSTAPDNDPDTPWKMKITVKPNALVPLNNCILENSNERYKSSLISSLHPYEYEINNIKYSDELFKEKKPINPISFNDSKVIWVNTIQLLENMVIDLKKTTEIAIDLEHHDYRSYQGFVCLMQISTRSIDWIVDTLELREELEVLNEVFTDSNIMKVFHGASMDIIWLQRDFGLYIVGLFDTYHAARILGFEGHSLAFLLKKYVNFDSDKRYQLADWRIRPLPEEMLSYARSDTHFLLYIYDRLKNELLLKSTLSRNLLSLVLSASNNVALRVFEKDRYDADGSGVDGWKNMLQKWGNCLTSDFQISVFIALHQWRDKIARQEDESVRYVLPNHVLIQIAAGCPDDVASVFSICNYVPPLVRVHVDEIVQIIRSVKESELKKISSVNKSKVDSIPKNLHFFNDSVGVKNTSFIDHDKLFQNDFVSTKLMCLVTKSSVFWKGVIENDERDSKLSTVGNILKDMQLISPLPSLSKRVFLDDDCILLDKDSLSINKNNLVDNTIVDGNLDYFYYIYLERCLEQYKKNQDDDIIMVKKIGRKQKRLFEVSRNESKCIATEEDNELLDEFDKSMLLLGNRSDLKERKRRKKSSRKTKLVEKILDHDKKLELYDYEKEPSFFDQLDNNYLLKNERTSSYGSIKIGNEVENFKQPKCENAPKNGFRSMIFGK</sequence>
<protein>
    <submittedName>
        <fullName evidence="1">Uncharacterized protein</fullName>
    </submittedName>
</protein>
<dbReference type="Proteomes" id="UP000768646">
    <property type="component" value="Unassembled WGS sequence"/>
</dbReference>